<comment type="caution">
    <text evidence="1">The sequence shown here is derived from an EMBL/GenBank/DDBJ whole genome shotgun (WGS) entry which is preliminary data.</text>
</comment>
<evidence type="ECO:0000313" key="1">
    <source>
        <dbReference type="EMBL" id="RKN60793.1"/>
    </source>
</evidence>
<evidence type="ECO:0000313" key="2">
    <source>
        <dbReference type="Proteomes" id="UP000270343"/>
    </source>
</evidence>
<dbReference type="EMBL" id="RBAM01000028">
    <property type="protein sequence ID" value="RKN60793.1"/>
    <property type="molecule type" value="Genomic_DNA"/>
</dbReference>
<reference evidence="1 2" key="1">
    <citation type="journal article" date="2015" name="Antonie Van Leeuwenhoek">
        <title>Streptomyces klenkii sp. nov., isolated from deep marine sediment.</title>
        <authorList>
            <person name="Veyisoglu A."/>
            <person name="Sahin N."/>
        </authorList>
    </citation>
    <scope>NUCLEOTIDE SEQUENCE [LARGE SCALE GENOMIC DNA]</scope>
    <source>
        <strain evidence="1 2">KCTC 29202</strain>
    </source>
</reference>
<name>A0A3B0AJL7_9ACTN</name>
<protein>
    <submittedName>
        <fullName evidence="1">Uncharacterized protein</fullName>
    </submittedName>
</protein>
<dbReference type="AlphaFoldDB" id="A0A3B0AJL7"/>
<proteinExistence type="predicted"/>
<organism evidence="1 2">
    <name type="scientific">Streptomyces klenkii</name>
    <dbReference type="NCBI Taxonomy" id="1420899"/>
    <lineage>
        <taxon>Bacteria</taxon>
        <taxon>Bacillati</taxon>
        <taxon>Actinomycetota</taxon>
        <taxon>Actinomycetes</taxon>
        <taxon>Kitasatosporales</taxon>
        <taxon>Streptomycetaceae</taxon>
        <taxon>Streptomyces</taxon>
    </lineage>
</organism>
<dbReference type="Proteomes" id="UP000270343">
    <property type="component" value="Unassembled WGS sequence"/>
</dbReference>
<accession>A0A3B0AJL7</accession>
<gene>
    <name evidence="1" type="ORF">D7231_32795</name>
</gene>
<keyword evidence="2" id="KW-1185">Reference proteome</keyword>
<sequence length="63" mass="6649">MYPFHDGCFDFGGMSRTIVRFTLSWPVRGGRQFIVYSPVASSGPGTRCGTGFTGSVGAVGRVG</sequence>